<dbReference type="Proteomes" id="UP000198901">
    <property type="component" value="Unassembled WGS sequence"/>
</dbReference>
<dbReference type="EMBL" id="FNGS01000001">
    <property type="protein sequence ID" value="SDL24876.1"/>
    <property type="molecule type" value="Genomic_DNA"/>
</dbReference>
<sequence length="173" mass="20071">MEIIGRPNPEDAPPWCPYFFSLVPESDLFDALHRNREAVLALIAAVPPGREDYRYAADKWSVRDVFLHLNDTERFYAYRAFSASRKVDISLEFAPERETYARNAPPRPLAAIAEEFQLLRDATIHLFRHMTEDTIDFCDFPGKMRYSARSLGWMTVGHATHHLRLLLDRYGLV</sequence>
<feature type="domain" description="DinB-like" evidence="1">
    <location>
        <begin position="31"/>
        <end position="165"/>
    </location>
</feature>
<evidence type="ECO:0000313" key="2">
    <source>
        <dbReference type="EMBL" id="SDL24876.1"/>
    </source>
</evidence>
<proteinExistence type="predicted"/>
<dbReference type="Pfam" id="PF12867">
    <property type="entry name" value="DinB_2"/>
    <property type="match status" value="1"/>
</dbReference>
<name>A0A1G9IIL4_9BACT</name>
<dbReference type="InterPro" id="IPR024775">
    <property type="entry name" value="DinB-like"/>
</dbReference>
<reference evidence="2 3" key="1">
    <citation type="submission" date="2016-10" db="EMBL/GenBank/DDBJ databases">
        <authorList>
            <person name="de Groot N.N."/>
        </authorList>
    </citation>
    <scope>NUCLEOTIDE SEQUENCE [LARGE SCALE GENOMIC DNA]</scope>
    <source>
        <strain evidence="2 3">DSM 21668</strain>
    </source>
</reference>
<dbReference type="OrthoDB" id="9793216at2"/>
<evidence type="ECO:0000259" key="1">
    <source>
        <dbReference type="Pfam" id="PF12867"/>
    </source>
</evidence>
<dbReference type="Gene3D" id="1.20.120.450">
    <property type="entry name" value="dinb family like domain"/>
    <property type="match status" value="1"/>
</dbReference>
<dbReference type="AlphaFoldDB" id="A0A1G9IIL4"/>
<dbReference type="InterPro" id="IPR034660">
    <property type="entry name" value="DinB/YfiT-like"/>
</dbReference>
<dbReference type="SUPFAM" id="SSF109854">
    <property type="entry name" value="DinB/YfiT-like putative metalloenzymes"/>
    <property type="match status" value="1"/>
</dbReference>
<accession>A0A1G9IIL4</accession>
<evidence type="ECO:0000313" key="3">
    <source>
        <dbReference type="Proteomes" id="UP000198901"/>
    </source>
</evidence>
<dbReference type="STRING" id="563176.SAMN04488090_0491"/>
<organism evidence="2 3">
    <name type="scientific">Siphonobacter aquaeclarae</name>
    <dbReference type="NCBI Taxonomy" id="563176"/>
    <lineage>
        <taxon>Bacteria</taxon>
        <taxon>Pseudomonadati</taxon>
        <taxon>Bacteroidota</taxon>
        <taxon>Cytophagia</taxon>
        <taxon>Cytophagales</taxon>
        <taxon>Cytophagaceae</taxon>
        <taxon>Siphonobacter</taxon>
    </lineage>
</organism>
<keyword evidence="3" id="KW-1185">Reference proteome</keyword>
<dbReference type="RefSeq" id="WP_093197252.1">
    <property type="nucleotide sequence ID" value="NZ_FNGS01000001.1"/>
</dbReference>
<protein>
    <submittedName>
        <fullName evidence="2">DinB superfamily protein</fullName>
    </submittedName>
</protein>
<gene>
    <name evidence="2" type="ORF">SAMN04488090_0491</name>
</gene>